<dbReference type="Proteomes" id="UP000028547">
    <property type="component" value="Unassembled WGS sequence"/>
</dbReference>
<evidence type="ECO:0000313" key="2">
    <source>
        <dbReference type="EMBL" id="KFA90646.1"/>
    </source>
</evidence>
<feature type="compositionally biased region" description="Pro residues" evidence="1">
    <location>
        <begin position="102"/>
        <end position="111"/>
    </location>
</feature>
<evidence type="ECO:0000313" key="3">
    <source>
        <dbReference type="Proteomes" id="UP000028547"/>
    </source>
</evidence>
<dbReference type="EMBL" id="JPMI01000197">
    <property type="protein sequence ID" value="KFA90646.1"/>
    <property type="molecule type" value="Genomic_DNA"/>
</dbReference>
<organism evidence="2 3">
    <name type="scientific">Archangium violaceum Cb vi76</name>
    <dbReference type="NCBI Taxonomy" id="1406225"/>
    <lineage>
        <taxon>Bacteria</taxon>
        <taxon>Pseudomonadati</taxon>
        <taxon>Myxococcota</taxon>
        <taxon>Myxococcia</taxon>
        <taxon>Myxococcales</taxon>
        <taxon>Cystobacterineae</taxon>
        <taxon>Archangiaceae</taxon>
        <taxon>Archangium</taxon>
    </lineage>
</organism>
<name>A0A084SQB1_9BACT</name>
<protein>
    <submittedName>
        <fullName evidence="2">Uncharacterized protein</fullName>
    </submittedName>
</protein>
<evidence type="ECO:0000256" key="1">
    <source>
        <dbReference type="SAM" id="MobiDB-lite"/>
    </source>
</evidence>
<accession>A0A084SQB1</accession>
<comment type="caution">
    <text evidence="2">The sequence shown here is derived from an EMBL/GenBank/DDBJ whole genome shotgun (WGS) entry which is preliminary data.</text>
</comment>
<sequence length="180" mass="19567">MSTPLKRLLAASLILGPATGFFVGRLTAPDTGDRPLLLELARQRALLEEHLARAEAPPPEVRCAVVSPSGGTVDAQWPRAELVQVLRDELARAHHTEAPDTAPRPPPPSEPPARSLAAHQEGHQMVDRAISARRWTTEDAAALRWVLADMTAPQRAEVIRRLLATLNSNTLDVQTQGPPF</sequence>
<reference evidence="2 3" key="1">
    <citation type="submission" date="2014-07" db="EMBL/GenBank/DDBJ databases">
        <title>Draft Genome Sequence of Gephyronic Acid Producer, Cystobacter violaceus Strain Cb vi76.</title>
        <authorList>
            <person name="Stevens D.C."/>
            <person name="Young J."/>
            <person name="Carmichael R."/>
            <person name="Tan J."/>
            <person name="Taylor R.E."/>
        </authorList>
    </citation>
    <scope>NUCLEOTIDE SEQUENCE [LARGE SCALE GENOMIC DNA]</scope>
    <source>
        <strain evidence="2 3">Cb vi76</strain>
    </source>
</reference>
<dbReference type="RefSeq" id="WP_043401537.1">
    <property type="nucleotide sequence ID" value="NZ_JPMI01000197.1"/>
</dbReference>
<proteinExistence type="predicted"/>
<gene>
    <name evidence="2" type="ORF">Q664_27040</name>
</gene>
<feature type="region of interest" description="Disordered" evidence="1">
    <location>
        <begin position="96"/>
        <end position="124"/>
    </location>
</feature>
<dbReference type="AlphaFoldDB" id="A0A084SQB1"/>